<dbReference type="SUPFAM" id="SSF48065">
    <property type="entry name" value="DBL homology domain (DH-domain)"/>
    <property type="match status" value="1"/>
</dbReference>
<dbReference type="PROSITE" id="PS50010">
    <property type="entry name" value="DH_2"/>
    <property type="match status" value="1"/>
</dbReference>
<keyword evidence="6" id="KW-1185">Reference proteome</keyword>
<dbReference type="CDD" id="cd00160">
    <property type="entry name" value="RhoGEF"/>
    <property type="match status" value="1"/>
</dbReference>
<feature type="compositionally biased region" description="Basic and acidic residues" evidence="3">
    <location>
        <begin position="795"/>
        <end position="812"/>
    </location>
</feature>
<feature type="compositionally biased region" description="Basic residues" evidence="3">
    <location>
        <begin position="252"/>
        <end position="262"/>
    </location>
</feature>
<dbReference type="Gene3D" id="1.20.900.10">
    <property type="entry name" value="Dbl homology (DH) domain"/>
    <property type="match status" value="1"/>
</dbReference>
<dbReference type="InterPro" id="IPR000219">
    <property type="entry name" value="DH_dom"/>
</dbReference>
<keyword evidence="2" id="KW-0175">Coiled coil</keyword>
<comment type="caution">
    <text evidence="5">The sequence shown here is derived from an EMBL/GenBank/DDBJ whole genome shotgun (WGS) entry which is preliminary data.</text>
</comment>
<feature type="compositionally biased region" description="Basic and acidic residues" evidence="3">
    <location>
        <begin position="185"/>
        <end position="205"/>
    </location>
</feature>
<sequence length="1124" mass="126539">MQSCSADGNNTTTVLQRSDCCRNLKADDDLLDSIRFVSYTADFLHRRLKLNKKRKVIDESKCGVISLYFSAENIEAVVSSVLKRIIRQIEEEESKGEMNEKPIQGHSEEDFESVKDEESDISFSSANETVETVQSLKDEDEDEEEEAEEDDEKEKEAPSKEHDIKVIVTTCDEPSNRTCSTQTEYEPRNPKLDRRQSFSDGERPRKIQSNTRRSLPALFLKEQLPSRPIAMVTGTNKQIEVTDDSSEPEIIHRRKPSKKRKPAANNELRVVGDSTLDDNVKKSLTRSASSASVILHKRSLLKNSHLGSVPDLDLLEGEKIGAKDKREMIVRELHTTEREYVATLQKLVERYMIPLKSNPSFDINTVDEIFYKVKELYMHHATLLTFMNSQPIGEAMNAVFQKETVVESYVSFIENFPRAERTLDVLLQRAIFQRFCEQIEKDFKSKLPLKAQLVKPAQRIPRYELLLKRLLHHTPPEHADRAGLEAAIVSVHAVAIRINSVKESQAEHDLHSTVKRLENLLLTELSSNPDRAYVRHDNVVTPPRNEQCVLWLFTDLLIVSSAKRRTSGVVRRPATLMLHSHLGASDFIDNVKHKVYLRAALDSVYLSPLVKSNSVERRELEEDLSNIQSMRRTASNLHNENDNLNKTLIEMLRTTEEELAVVKSAARLDIYASLPEGKRHLTFIFTNGEKRQYWETTFKETKLQLATQWPSLKTSPTFENVLSIRRTRAGMHLTCASPSQNTADMWICQSDGHVTHVCLLAVNPEPIVTLNTTVPGCTSKVTCITLVPAIRDRPRGERLPSIKSGEYEHNDGYESEEDSETEKLKHSSRSTMWLGSADGRLHIFPSNENIRTTKRRRQTAVGDTAVNDLLVINPELLLVALSSGQVAAVHRTDETDVSITRASVGSQDEPVLKMVLTAHGDVWCATSSKVIILDPRNLLEQEEVAVSSDNKKILTLRTTGSYGMWIAFAYSSSLVLIHTLTRQVLAEINVSYAVSQRIKCLDDVIRQHKLACLRVTDILSTEGGELWIGTSAGVLLVLPCPILTPTARPLSSSPTPIALRRGHSGLVRFLASVKADDDRDLVVSGGDGFDDFERSGEEDGTKEEEIGTDDSLNHLILWSVKSNI</sequence>
<feature type="compositionally biased region" description="Basic and acidic residues" evidence="3">
    <location>
        <begin position="106"/>
        <end position="116"/>
    </location>
</feature>
<dbReference type="Pfam" id="PF19056">
    <property type="entry name" value="WD40_2"/>
    <property type="match status" value="1"/>
</dbReference>
<feature type="compositionally biased region" description="Polar residues" evidence="3">
    <location>
        <begin position="172"/>
        <end position="184"/>
    </location>
</feature>
<dbReference type="SUPFAM" id="SSF50998">
    <property type="entry name" value="Quinoprotein alcohol dehydrogenase-like"/>
    <property type="match status" value="1"/>
</dbReference>
<dbReference type="Proteomes" id="UP000549394">
    <property type="component" value="Unassembled WGS sequence"/>
</dbReference>
<evidence type="ECO:0000256" key="2">
    <source>
        <dbReference type="SAM" id="Coils"/>
    </source>
</evidence>
<evidence type="ECO:0000313" key="5">
    <source>
        <dbReference type="EMBL" id="CAD5124657.1"/>
    </source>
</evidence>
<dbReference type="SMART" id="SM00325">
    <property type="entry name" value="RhoGEF"/>
    <property type="match status" value="1"/>
</dbReference>
<evidence type="ECO:0000313" key="6">
    <source>
        <dbReference type="Proteomes" id="UP000549394"/>
    </source>
</evidence>
<dbReference type="InterPro" id="IPR015943">
    <property type="entry name" value="WD40/YVTN_repeat-like_dom_sf"/>
</dbReference>
<feature type="compositionally biased region" description="Polar residues" evidence="3">
    <location>
        <begin position="121"/>
        <end position="135"/>
    </location>
</feature>
<dbReference type="Gene3D" id="2.130.10.10">
    <property type="entry name" value="YVTN repeat-like/Quinoprotein amine dehydrogenase"/>
    <property type="match status" value="1"/>
</dbReference>
<feature type="region of interest" description="Disordered" evidence="3">
    <location>
        <begin position="795"/>
        <end position="829"/>
    </location>
</feature>
<evidence type="ECO:0000256" key="3">
    <source>
        <dbReference type="SAM" id="MobiDB-lite"/>
    </source>
</evidence>
<evidence type="ECO:0000256" key="1">
    <source>
        <dbReference type="ARBA" id="ARBA00022658"/>
    </source>
</evidence>
<reference evidence="5 6" key="1">
    <citation type="submission" date="2020-08" db="EMBL/GenBank/DDBJ databases">
        <authorList>
            <person name="Hejnol A."/>
        </authorList>
    </citation>
    <scope>NUCLEOTIDE SEQUENCE [LARGE SCALE GENOMIC DNA]</scope>
</reference>
<accession>A0A7I8W949</accession>
<dbReference type="PANTHER" id="PTHR12877">
    <property type="entry name" value="RHO GUANINE NUCLEOTIDE EXCHANGE FACTOR"/>
    <property type="match status" value="1"/>
</dbReference>
<feature type="compositionally biased region" description="Basic and acidic residues" evidence="3">
    <location>
        <begin position="154"/>
        <end position="165"/>
    </location>
</feature>
<keyword evidence="1" id="KW-0344">Guanine-nucleotide releasing factor</keyword>
<feature type="region of interest" description="Disordered" evidence="3">
    <location>
        <begin position="93"/>
        <end position="213"/>
    </location>
</feature>
<evidence type="ECO:0000259" key="4">
    <source>
        <dbReference type="PROSITE" id="PS50010"/>
    </source>
</evidence>
<dbReference type="InterPro" id="IPR039919">
    <property type="entry name" value="ARHGEF10/ARHGEF17"/>
</dbReference>
<dbReference type="InterPro" id="IPR011047">
    <property type="entry name" value="Quinoprotein_ADH-like_sf"/>
</dbReference>
<dbReference type="GO" id="GO:0005085">
    <property type="term" value="F:guanyl-nucleotide exchange factor activity"/>
    <property type="evidence" value="ECO:0007669"/>
    <property type="project" value="UniProtKB-KW"/>
</dbReference>
<feature type="compositionally biased region" description="Acidic residues" evidence="3">
    <location>
        <begin position="138"/>
        <end position="153"/>
    </location>
</feature>
<dbReference type="PANTHER" id="PTHR12877:SF15">
    <property type="entry name" value="RHO GUANINE NUCLEOTIDE EXCHANGE FACTOR 17"/>
    <property type="match status" value="1"/>
</dbReference>
<gene>
    <name evidence="5" type="ORF">DGYR_LOCUS12168</name>
</gene>
<organism evidence="5 6">
    <name type="scientific">Dimorphilus gyrociliatus</name>
    <dbReference type="NCBI Taxonomy" id="2664684"/>
    <lineage>
        <taxon>Eukaryota</taxon>
        <taxon>Metazoa</taxon>
        <taxon>Spiralia</taxon>
        <taxon>Lophotrochozoa</taxon>
        <taxon>Annelida</taxon>
        <taxon>Polychaeta</taxon>
        <taxon>Polychaeta incertae sedis</taxon>
        <taxon>Dinophilidae</taxon>
        <taxon>Dimorphilus</taxon>
    </lineage>
</organism>
<feature type="domain" description="DH" evidence="4">
    <location>
        <begin position="325"/>
        <end position="501"/>
    </location>
</feature>
<feature type="region of interest" description="Disordered" evidence="3">
    <location>
        <begin position="240"/>
        <end position="266"/>
    </location>
</feature>
<name>A0A7I8W949_9ANNE</name>
<dbReference type="AlphaFoldDB" id="A0A7I8W949"/>
<dbReference type="Pfam" id="PF00621">
    <property type="entry name" value="RhoGEF"/>
    <property type="match status" value="1"/>
</dbReference>
<dbReference type="GO" id="GO:0030036">
    <property type="term" value="P:actin cytoskeleton organization"/>
    <property type="evidence" value="ECO:0007669"/>
    <property type="project" value="TreeGrafter"/>
</dbReference>
<dbReference type="InterPro" id="IPR035899">
    <property type="entry name" value="DBL_dom_sf"/>
</dbReference>
<feature type="coiled-coil region" evidence="2">
    <location>
        <begin position="617"/>
        <end position="654"/>
    </location>
</feature>
<proteinExistence type="predicted"/>
<dbReference type="OrthoDB" id="4066896at2759"/>
<dbReference type="EMBL" id="CAJFCJ010000022">
    <property type="protein sequence ID" value="CAD5124657.1"/>
    <property type="molecule type" value="Genomic_DNA"/>
</dbReference>
<protein>
    <submittedName>
        <fullName evidence="5">DgyrCDS12921</fullName>
    </submittedName>
</protein>